<keyword evidence="2" id="KW-1185">Reference proteome</keyword>
<gene>
    <name evidence="1" type="ORF">M9H77_35389</name>
</gene>
<accession>A0ACB9ZNV6</accession>
<protein>
    <submittedName>
        <fullName evidence="1">Uncharacterized protein</fullName>
    </submittedName>
</protein>
<name>A0ACB9ZNV6_CATRO</name>
<sequence length="400" mass="43772">MGVEVTDICMDKEPDSVVTYSIPVSHDSNNISTNLQDVLPPCERGDEDLKCYAREETAEVSECEVKECTTEKPIEISTLCQVENGKDQDFSSNKCEIGASVEEQKSESRKAKDDCKKPRASMKPMVKSASGNCKTKCTVPQPFALATAKRASFGTRPLGTESDNVTTNKTLNTSTTPSSGTKQNQLVSPSVQRKPLQPTNKKHPDEEDSCSVASSVAASTRKPRATVASAPVFKSSERAARRKEFFSKLEEKHQALEAEKSQWEERTKEEAEAAIKQLRKSLLFKANPMPSFYHEGPPPKVELKKPPPTRAKSPKLGRKKSCSDSVGLEKGIGACGRGIRPTFNIYRDSPTVPSTNRKESINVQNCTSSISKDEEEPGVVDGSFATKMNSEMSLNIAVQS</sequence>
<reference evidence="2" key="1">
    <citation type="journal article" date="2023" name="Nat. Plants">
        <title>Single-cell RNA sequencing provides a high-resolution roadmap for understanding the multicellular compartmentation of specialized metabolism.</title>
        <authorList>
            <person name="Sun S."/>
            <person name="Shen X."/>
            <person name="Li Y."/>
            <person name="Li Y."/>
            <person name="Wang S."/>
            <person name="Li R."/>
            <person name="Zhang H."/>
            <person name="Shen G."/>
            <person name="Guo B."/>
            <person name="Wei J."/>
            <person name="Xu J."/>
            <person name="St-Pierre B."/>
            <person name="Chen S."/>
            <person name="Sun C."/>
        </authorList>
    </citation>
    <scope>NUCLEOTIDE SEQUENCE [LARGE SCALE GENOMIC DNA]</scope>
</reference>
<dbReference type="Proteomes" id="UP001060085">
    <property type="component" value="Linkage Group LG08"/>
</dbReference>
<proteinExistence type="predicted"/>
<evidence type="ECO:0000313" key="1">
    <source>
        <dbReference type="EMBL" id="KAI5649384.1"/>
    </source>
</evidence>
<dbReference type="EMBL" id="CM044708">
    <property type="protein sequence ID" value="KAI5649384.1"/>
    <property type="molecule type" value="Genomic_DNA"/>
</dbReference>
<evidence type="ECO:0000313" key="2">
    <source>
        <dbReference type="Proteomes" id="UP001060085"/>
    </source>
</evidence>
<organism evidence="1 2">
    <name type="scientific">Catharanthus roseus</name>
    <name type="common">Madagascar periwinkle</name>
    <name type="synonym">Vinca rosea</name>
    <dbReference type="NCBI Taxonomy" id="4058"/>
    <lineage>
        <taxon>Eukaryota</taxon>
        <taxon>Viridiplantae</taxon>
        <taxon>Streptophyta</taxon>
        <taxon>Embryophyta</taxon>
        <taxon>Tracheophyta</taxon>
        <taxon>Spermatophyta</taxon>
        <taxon>Magnoliopsida</taxon>
        <taxon>eudicotyledons</taxon>
        <taxon>Gunneridae</taxon>
        <taxon>Pentapetalae</taxon>
        <taxon>asterids</taxon>
        <taxon>lamiids</taxon>
        <taxon>Gentianales</taxon>
        <taxon>Apocynaceae</taxon>
        <taxon>Rauvolfioideae</taxon>
        <taxon>Vinceae</taxon>
        <taxon>Catharanthinae</taxon>
        <taxon>Catharanthus</taxon>
    </lineage>
</organism>
<comment type="caution">
    <text evidence="1">The sequence shown here is derived from an EMBL/GenBank/DDBJ whole genome shotgun (WGS) entry which is preliminary data.</text>
</comment>